<evidence type="ECO:0000313" key="1">
    <source>
        <dbReference type="EMBL" id="KAL0381635.1"/>
    </source>
</evidence>
<sequence length="201" mass="22377">MEKTIDREPVFDYINPIPADPHTQTATASPRSTTSSMYHAISHDTLAYDFQYARATVDDEGRTACKAGATLKFCLERSIYGELLPSLSLPQTIVLHRAKRNDWHCFSYERENEALLRTGGLPSEGENAKQLFESPCRLASSSVIDTTTVPHTILKDMATPVPLRHILKSKPGSPQLCYAWRRKIAESAPPTGIPKHVQLVC</sequence>
<reference evidence="1" key="1">
    <citation type="submission" date="2020-06" db="EMBL/GenBank/DDBJ databases">
        <authorList>
            <person name="Li T."/>
            <person name="Hu X."/>
            <person name="Zhang T."/>
            <person name="Song X."/>
            <person name="Zhang H."/>
            <person name="Dai N."/>
            <person name="Sheng W."/>
            <person name="Hou X."/>
            <person name="Wei L."/>
        </authorList>
    </citation>
    <scope>NUCLEOTIDE SEQUENCE</scope>
    <source>
        <strain evidence="1">G01</strain>
        <tissue evidence="1">Leaf</tissue>
    </source>
</reference>
<proteinExistence type="predicted"/>
<dbReference type="EMBL" id="JACGWK010000001">
    <property type="protein sequence ID" value="KAL0381635.1"/>
    <property type="molecule type" value="Genomic_DNA"/>
</dbReference>
<accession>A0AAW2RN17</accession>
<comment type="caution">
    <text evidence="1">The sequence shown here is derived from an EMBL/GenBank/DDBJ whole genome shotgun (WGS) entry which is preliminary data.</text>
</comment>
<gene>
    <name evidence="1" type="ORF">Sangu_0227800</name>
</gene>
<name>A0AAW2RN17_9LAMI</name>
<dbReference type="AlphaFoldDB" id="A0AAW2RN17"/>
<protein>
    <submittedName>
        <fullName evidence="1">Uncharacterized protein</fullName>
    </submittedName>
</protein>
<reference evidence="1" key="2">
    <citation type="journal article" date="2024" name="Plant">
        <title>Genomic evolution and insights into agronomic trait innovations of Sesamum species.</title>
        <authorList>
            <person name="Miao H."/>
            <person name="Wang L."/>
            <person name="Qu L."/>
            <person name="Liu H."/>
            <person name="Sun Y."/>
            <person name="Le M."/>
            <person name="Wang Q."/>
            <person name="Wei S."/>
            <person name="Zheng Y."/>
            <person name="Lin W."/>
            <person name="Duan Y."/>
            <person name="Cao H."/>
            <person name="Xiong S."/>
            <person name="Wang X."/>
            <person name="Wei L."/>
            <person name="Li C."/>
            <person name="Ma Q."/>
            <person name="Ju M."/>
            <person name="Zhao R."/>
            <person name="Li G."/>
            <person name="Mu C."/>
            <person name="Tian Q."/>
            <person name="Mei H."/>
            <person name="Zhang T."/>
            <person name="Gao T."/>
            <person name="Zhang H."/>
        </authorList>
    </citation>
    <scope>NUCLEOTIDE SEQUENCE</scope>
    <source>
        <strain evidence="1">G01</strain>
    </source>
</reference>
<organism evidence="1">
    <name type="scientific">Sesamum angustifolium</name>
    <dbReference type="NCBI Taxonomy" id="2727405"/>
    <lineage>
        <taxon>Eukaryota</taxon>
        <taxon>Viridiplantae</taxon>
        <taxon>Streptophyta</taxon>
        <taxon>Embryophyta</taxon>
        <taxon>Tracheophyta</taxon>
        <taxon>Spermatophyta</taxon>
        <taxon>Magnoliopsida</taxon>
        <taxon>eudicotyledons</taxon>
        <taxon>Gunneridae</taxon>
        <taxon>Pentapetalae</taxon>
        <taxon>asterids</taxon>
        <taxon>lamiids</taxon>
        <taxon>Lamiales</taxon>
        <taxon>Pedaliaceae</taxon>
        <taxon>Sesamum</taxon>
    </lineage>
</organism>